<dbReference type="InterPro" id="IPR004852">
    <property type="entry name" value="Di-haem_cyt_c_peroxidsae"/>
</dbReference>
<evidence type="ECO:0000256" key="5">
    <source>
        <dbReference type="ARBA" id="ARBA00022764"/>
    </source>
</evidence>
<feature type="binding site" description="covalent" evidence="8">
    <location>
        <position position="100"/>
    </location>
    <ligand>
        <name>heme c</name>
        <dbReference type="ChEBI" id="CHEBI:61717"/>
        <label>1</label>
    </ligand>
</feature>
<keyword evidence="7 9" id="KW-0408">Iron</keyword>
<keyword evidence="6" id="KW-0560">Oxidoreductase</keyword>
<keyword evidence="3 9" id="KW-0479">Metal-binding</keyword>
<evidence type="ECO:0000313" key="12">
    <source>
        <dbReference type="EMBL" id="RUO35976.1"/>
    </source>
</evidence>
<dbReference type="InterPro" id="IPR036909">
    <property type="entry name" value="Cyt_c-like_dom_sf"/>
</dbReference>
<evidence type="ECO:0000256" key="6">
    <source>
        <dbReference type="ARBA" id="ARBA00023002"/>
    </source>
</evidence>
<dbReference type="GO" id="GO:0042597">
    <property type="term" value="C:periplasmic space"/>
    <property type="evidence" value="ECO:0007669"/>
    <property type="project" value="UniProtKB-SubCell"/>
</dbReference>
<feature type="domain" description="Cytochrome c" evidence="11">
    <location>
        <begin position="78"/>
        <end position="252"/>
    </location>
</feature>
<feature type="binding site" description="axial binding residue" evidence="9">
    <location>
        <position position="104"/>
    </location>
    <ligand>
        <name>heme c</name>
        <dbReference type="ChEBI" id="CHEBI:61717"/>
        <label>1</label>
    </ligand>
    <ligandPart>
        <name>Fe</name>
        <dbReference type="ChEBI" id="CHEBI:18248"/>
    </ligandPart>
</feature>
<evidence type="ECO:0000256" key="8">
    <source>
        <dbReference type="PIRSR" id="PIRSR000294-1"/>
    </source>
</evidence>
<evidence type="ECO:0000256" key="10">
    <source>
        <dbReference type="SAM" id="SignalP"/>
    </source>
</evidence>
<evidence type="ECO:0000256" key="1">
    <source>
        <dbReference type="ARBA" id="ARBA00004418"/>
    </source>
</evidence>
<feature type="chain" id="PRO_5019038554" evidence="10">
    <location>
        <begin position="32"/>
        <end position="373"/>
    </location>
</feature>
<dbReference type="InterPro" id="IPR026259">
    <property type="entry name" value="MauG/Cytc_peroxidase"/>
</dbReference>
<dbReference type="PANTHER" id="PTHR30600:SF10">
    <property type="entry name" value="BLL6722 PROTEIN"/>
    <property type="match status" value="1"/>
</dbReference>
<feature type="signal peptide" evidence="10">
    <location>
        <begin position="1"/>
        <end position="31"/>
    </location>
</feature>
<dbReference type="GO" id="GO:0009055">
    <property type="term" value="F:electron transfer activity"/>
    <property type="evidence" value="ECO:0007669"/>
    <property type="project" value="InterPro"/>
</dbReference>
<dbReference type="Pfam" id="PF03150">
    <property type="entry name" value="CCP_MauG"/>
    <property type="match status" value="1"/>
</dbReference>
<feature type="binding site" description="covalent" evidence="8">
    <location>
        <position position="253"/>
    </location>
    <ligand>
        <name>heme c</name>
        <dbReference type="ChEBI" id="CHEBI:61717"/>
        <label>2</label>
    </ligand>
</feature>
<dbReference type="PROSITE" id="PS51007">
    <property type="entry name" value="CYTC"/>
    <property type="match status" value="1"/>
</dbReference>
<evidence type="ECO:0000256" key="4">
    <source>
        <dbReference type="ARBA" id="ARBA00022729"/>
    </source>
</evidence>
<dbReference type="RefSeq" id="WP_126808418.1">
    <property type="nucleotide sequence ID" value="NZ_PIPP01000005.1"/>
</dbReference>
<feature type="binding site" description="covalent" evidence="8">
    <location>
        <position position="103"/>
    </location>
    <ligand>
        <name>heme c</name>
        <dbReference type="ChEBI" id="CHEBI:61717"/>
        <label>1</label>
    </ligand>
</feature>
<feature type="binding site" description="axial binding residue" evidence="9">
    <location>
        <position position="257"/>
    </location>
    <ligand>
        <name>heme c</name>
        <dbReference type="ChEBI" id="CHEBI:61717"/>
        <label>2</label>
    </ligand>
    <ligandPart>
        <name>Fe</name>
        <dbReference type="ChEBI" id="CHEBI:18248"/>
    </ligandPart>
</feature>
<reference evidence="13" key="1">
    <citation type="journal article" date="2018" name="Front. Microbiol.">
        <title>Genome-Based Analysis Reveals the Taxonomy and Diversity of the Family Idiomarinaceae.</title>
        <authorList>
            <person name="Liu Y."/>
            <person name="Lai Q."/>
            <person name="Shao Z."/>
        </authorList>
    </citation>
    <scope>NUCLEOTIDE SEQUENCE [LARGE SCALE GENOMIC DNA]</scope>
    <source>
        <strain evidence="13">AIS</strain>
    </source>
</reference>
<comment type="caution">
    <text evidence="12">The sequence shown here is derived from an EMBL/GenBank/DDBJ whole genome shotgun (WGS) entry which is preliminary data.</text>
</comment>
<dbReference type="PANTHER" id="PTHR30600">
    <property type="entry name" value="CYTOCHROME C PEROXIDASE-RELATED"/>
    <property type="match status" value="1"/>
</dbReference>
<comment type="PTM">
    <text evidence="8">Binds 2 heme groups per subunit.</text>
</comment>
<organism evidence="12 13">
    <name type="scientific">Aliidiomarina shirensis</name>
    <dbReference type="NCBI Taxonomy" id="1048642"/>
    <lineage>
        <taxon>Bacteria</taxon>
        <taxon>Pseudomonadati</taxon>
        <taxon>Pseudomonadota</taxon>
        <taxon>Gammaproteobacteria</taxon>
        <taxon>Alteromonadales</taxon>
        <taxon>Idiomarinaceae</taxon>
        <taxon>Aliidiomarina</taxon>
    </lineage>
</organism>
<keyword evidence="5" id="KW-0574">Periplasm</keyword>
<evidence type="ECO:0000256" key="7">
    <source>
        <dbReference type="ARBA" id="ARBA00023004"/>
    </source>
</evidence>
<protein>
    <submittedName>
        <fullName evidence="12">Cytochrome-c peroxidase</fullName>
    </submittedName>
</protein>
<dbReference type="AlphaFoldDB" id="A0A432WQ89"/>
<dbReference type="GO" id="GO:0046872">
    <property type="term" value="F:metal ion binding"/>
    <property type="evidence" value="ECO:0007669"/>
    <property type="project" value="UniProtKB-KW"/>
</dbReference>
<comment type="cofactor">
    <cofactor evidence="8">
        <name>heme</name>
        <dbReference type="ChEBI" id="CHEBI:30413"/>
    </cofactor>
    <text evidence="8">Binds 2 heme groups.</text>
</comment>
<keyword evidence="2 8" id="KW-0349">Heme</keyword>
<evidence type="ECO:0000256" key="2">
    <source>
        <dbReference type="ARBA" id="ARBA00022617"/>
    </source>
</evidence>
<evidence type="ECO:0000256" key="9">
    <source>
        <dbReference type="PIRSR" id="PIRSR000294-2"/>
    </source>
</evidence>
<dbReference type="GO" id="GO:0004130">
    <property type="term" value="F:cytochrome-c peroxidase activity"/>
    <property type="evidence" value="ECO:0007669"/>
    <property type="project" value="TreeGrafter"/>
</dbReference>
<dbReference type="InterPro" id="IPR009056">
    <property type="entry name" value="Cyt_c-like_dom"/>
</dbReference>
<proteinExistence type="predicted"/>
<evidence type="ECO:0000313" key="13">
    <source>
        <dbReference type="Proteomes" id="UP000286934"/>
    </source>
</evidence>
<keyword evidence="4 10" id="KW-0732">Signal</keyword>
<dbReference type="SUPFAM" id="SSF46626">
    <property type="entry name" value="Cytochrome c"/>
    <property type="match status" value="2"/>
</dbReference>
<dbReference type="OrthoDB" id="9805202at2"/>
<evidence type="ECO:0000259" key="11">
    <source>
        <dbReference type="PROSITE" id="PS51007"/>
    </source>
</evidence>
<evidence type="ECO:0000256" key="3">
    <source>
        <dbReference type="ARBA" id="ARBA00022723"/>
    </source>
</evidence>
<keyword evidence="12" id="KW-0575">Peroxidase</keyword>
<feature type="binding site" description="covalent" evidence="8">
    <location>
        <position position="256"/>
    </location>
    <ligand>
        <name>heme c</name>
        <dbReference type="ChEBI" id="CHEBI:61717"/>
        <label>2</label>
    </ligand>
</feature>
<dbReference type="Proteomes" id="UP000286934">
    <property type="component" value="Unassembled WGS sequence"/>
</dbReference>
<dbReference type="GO" id="GO:0020037">
    <property type="term" value="F:heme binding"/>
    <property type="evidence" value="ECO:0007669"/>
    <property type="project" value="InterPro"/>
</dbReference>
<sequence>MQFQHNIRWFRSEVWLVACICCVSLFHSAYADTSTSHCEIESGDIYSLYLQPMHKWPCYSADREDLEPLPKPVEVEQALVSLGETLFHDKNLSSDRSVSCASCHQPEHRFADPRRISPGVEGREGHRNTPSLMNVDLWNVLFWDGRESSLQHLAVQPLTNPLEMNSNPGLAVMRVTEQDRYKALVEEYFGDSTITWQRITEALAAFQLTLRSPENKLDTFLNAIADGNYEVAENALNSEQLLGLHLFRTKANCVACHQGALLSDQKFHNMGLHYFGRRFEDLGVFAVNGEPSDVGKFRTPTLRHLEETRPWMHNGLFDDLLGIVRMYSHGGPRPRPRGENINNPLFPVTTDELKPFNLTKEEEAALVEFLKVL</sequence>
<dbReference type="InterPro" id="IPR051395">
    <property type="entry name" value="Cytochrome_c_Peroxidase/MauG"/>
</dbReference>
<name>A0A432WQ89_9GAMM</name>
<gene>
    <name evidence="12" type="ORF">CWE13_10565</name>
</gene>
<dbReference type="PIRSF" id="PIRSF000294">
    <property type="entry name" value="Cytochrome-c_peroxidase"/>
    <property type="match status" value="1"/>
</dbReference>
<dbReference type="EMBL" id="PIPP01000005">
    <property type="protein sequence ID" value="RUO35976.1"/>
    <property type="molecule type" value="Genomic_DNA"/>
</dbReference>
<keyword evidence="13" id="KW-1185">Reference proteome</keyword>
<dbReference type="Gene3D" id="1.10.760.10">
    <property type="entry name" value="Cytochrome c-like domain"/>
    <property type="match status" value="2"/>
</dbReference>
<accession>A0A432WQ89</accession>
<comment type="subcellular location">
    <subcellularLocation>
        <location evidence="1">Periplasm</location>
    </subcellularLocation>
</comment>